<evidence type="ECO:0000313" key="1">
    <source>
        <dbReference type="EMBL" id="GAG36532.1"/>
    </source>
</evidence>
<accession>X0XMK1</accession>
<sequence>FRGWNSAEFKSKEFGNIQKEISSLLQTKIGKYREAIGA</sequence>
<dbReference type="EMBL" id="BARS01049769">
    <property type="protein sequence ID" value="GAG36532.1"/>
    <property type="molecule type" value="Genomic_DNA"/>
</dbReference>
<dbReference type="AlphaFoldDB" id="X0XMK1"/>
<protein>
    <submittedName>
        <fullName evidence="1">Uncharacterized protein</fullName>
    </submittedName>
</protein>
<gene>
    <name evidence="1" type="ORF">S01H1_74393</name>
</gene>
<proteinExistence type="predicted"/>
<feature type="non-terminal residue" evidence="1">
    <location>
        <position position="1"/>
    </location>
</feature>
<reference evidence="1" key="1">
    <citation type="journal article" date="2014" name="Front. Microbiol.">
        <title>High frequency of phylogenetically diverse reductive dehalogenase-homologous genes in deep subseafloor sedimentary metagenomes.</title>
        <authorList>
            <person name="Kawai M."/>
            <person name="Futagami T."/>
            <person name="Toyoda A."/>
            <person name="Takaki Y."/>
            <person name="Nishi S."/>
            <person name="Hori S."/>
            <person name="Arai W."/>
            <person name="Tsubouchi T."/>
            <person name="Morono Y."/>
            <person name="Uchiyama I."/>
            <person name="Ito T."/>
            <person name="Fujiyama A."/>
            <person name="Inagaki F."/>
            <person name="Takami H."/>
        </authorList>
    </citation>
    <scope>NUCLEOTIDE SEQUENCE</scope>
    <source>
        <strain evidence="1">Expedition CK06-06</strain>
    </source>
</reference>
<name>X0XMK1_9ZZZZ</name>
<organism evidence="1">
    <name type="scientific">marine sediment metagenome</name>
    <dbReference type="NCBI Taxonomy" id="412755"/>
    <lineage>
        <taxon>unclassified sequences</taxon>
        <taxon>metagenomes</taxon>
        <taxon>ecological metagenomes</taxon>
    </lineage>
</organism>
<comment type="caution">
    <text evidence="1">The sequence shown here is derived from an EMBL/GenBank/DDBJ whole genome shotgun (WGS) entry which is preliminary data.</text>
</comment>